<gene>
    <name evidence="4" type="ORF">EG849_08160</name>
</gene>
<comment type="caution">
    <text evidence="4">The sequence shown here is derived from an EMBL/GenBank/DDBJ whole genome shotgun (WGS) entry which is preliminary data.</text>
</comment>
<comment type="cofactor">
    <cofactor evidence="2">
        <name>Mn(2+)</name>
        <dbReference type="ChEBI" id="CHEBI:29035"/>
    </cofactor>
    <text evidence="2">The Mn(2+) ion enhances activity.</text>
</comment>
<dbReference type="Gene3D" id="3.30.70.360">
    <property type="match status" value="1"/>
</dbReference>
<dbReference type="GO" id="GO:0046872">
    <property type="term" value="F:metal ion binding"/>
    <property type="evidence" value="ECO:0007669"/>
    <property type="project" value="UniProtKB-KW"/>
</dbReference>
<dbReference type="Pfam" id="PF07687">
    <property type="entry name" value="M20_dimer"/>
    <property type="match status" value="1"/>
</dbReference>
<evidence type="ECO:0000313" key="5">
    <source>
        <dbReference type="Proteomes" id="UP000271937"/>
    </source>
</evidence>
<feature type="binding site" evidence="2">
    <location>
        <position position="99"/>
    </location>
    <ligand>
        <name>Mn(2+)</name>
        <dbReference type="ChEBI" id="CHEBI:29035"/>
        <label>2</label>
    </ligand>
</feature>
<proteinExistence type="predicted"/>
<dbReference type="InterPro" id="IPR036264">
    <property type="entry name" value="Bact_exopeptidase_dim_dom"/>
</dbReference>
<dbReference type="InterPro" id="IPR002933">
    <property type="entry name" value="Peptidase_M20"/>
</dbReference>
<feature type="domain" description="Peptidase M20 dimerisation" evidence="3">
    <location>
        <begin position="181"/>
        <end position="276"/>
    </location>
</feature>
<dbReference type="SUPFAM" id="SSF53187">
    <property type="entry name" value="Zn-dependent exopeptidases"/>
    <property type="match status" value="1"/>
</dbReference>
<feature type="binding site" evidence="2">
    <location>
        <position position="158"/>
    </location>
    <ligand>
        <name>Mn(2+)</name>
        <dbReference type="ChEBI" id="CHEBI:29035"/>
        <label>2</label>
    </ligand>
</feature>
<dbReference type="RefSeq" id="WP_125012591.1">
    <property type="nucleotide sequence ID" value="NZ_RQVR01000008.1"/>
</dbReference>
<dbReference type="InterPro" id="IPR017439">
    <property type="entry name" value="Amidohydrolase"/>
</dbReference>
<dbReference type="SUPFAM" id="SSF55031">
    <property type="entry name" value="Bacterial exopeptidase dimerisation domain"/>
    <property type="match status" value="1"/>
</dbReference>
<dbReference type="Pfam" id="PF01546">
    <property type="entry name" value="Peptidase_M20"/>
    <property type="match status" value="1"/>
</dbReference>
<keyword evidence="1 4" id="KW-0378">Hydrolase</keyword>
<accession>A0A3P3WAH2</accession>
<name>A0A3P3WAH2_9FLAO</name>
<feature type="binding site" evidence="2">
    <location>
        <position position="353"/>
    </location>
    <ligand>
        <name>Mn(2+)</name>
        <dbReference type="ChEBI" id="CHEBI:29035"/>
        <label>2</label>
    </ligand>
</feature>
<dbReference type="GO" id="GO:0016787">
    <property type="term" value="F:hydrolase activity"/>
    <property type="evidence" value="ECO:0007669"/>
    <property type="project" value="UniProtKB-KW"/>
</dbReference>
<evidence type="ECO:0000256" key="1">
    <source>
        <dbReference type="ARBA" id="ARBA00022801"/>
    </source>
</evidence>
<dbReference type="EMBL" id="RQVR01000008">
    <property type="protein sequence ID" value="RRJ91357.1"/>
    <property type="molecule type" value="Genomic_DNA"/>
</dbReference>
<dbReference type="Gene3D" id="3.40.630.10">
    <property type="entry name" value="Zn peptidases"/>
    <property type="match status" value="1"/>
</dbReference>
<reference evidence="4 5" key="1">
    <citation type="submission" date="2018-11" db="EMBL/GenBank/DDBJ databases">
        <title>Flavobacterium sp. nov., YIM 102600 draft genome.</title>
        <authorList>
            <person name="Li G."/>
            <person name="Jiang Y."/>
        </authorList>
    </citation>
    <scope>NUCLEOTIDE SEQUENCE [LARGE SCALE GENOMIC DNA]</scope>
    <source>
        <strain evidence="4 5">YIM 102600</strain>
    </source>
</reference>
<dbReference type="Proteomes" id="UP000271937">
    <property type="component" value="Unassembled WGS sequence"/>
</dbReference>
<sequence>MHKTDLTTIINLRKELHTNPELSGFEFETTKRIRQFLIQNQPTEIIENLGGTGLAAVYQFSNTGKTIVIRCELDALPIQEVNDFEHQSKTQGVSHKCGHDGHMAIVSGLGFWLKEQKFNSGKVVLLFQPAEENGEGAHKIVTDEKFKNLKPDYVFALHNIPKEPMHSIITIQKGFSAEVQSFIIKVKGKESHAAEPENGINPALAISEIIAEIANLEVVNTEDENFTIMTPVHVSMGQKSYGISPADGELHYTLRAWDNPKMEAVKSKIVNAVATISSKFQLEHTIEWIEYFPASINDKECNDYVIKAAAENSYKLIQKPHPFKFGEDFGWYAKEYKTAMFGLGAGIETPALHNADYDFPDELIETGITMFQNITGAILNKNS</sequence>
<keyword evidence="2" id="KW-0479">Metal-binding</keyword>
<dbReference type="InterPro" id="IPR011650">
    <property type="entry name" value="Peptidase_M20_dimer"/>
</dbReference>
<dbReference type="PANTHER" id="PTHR11014">
    <property type="entry name" value="PEPTIDASE M20 FAMILY MEMBER"/>
    <property type="match status" value="1"/>
</dbReference>
<dbReference type="NCBIfam" id="TIGR01891">
    <property type="entry name" value="amidohydrolases"/>
    <property type="match status" value="1"/>
</dbReference>
<evidence type="ECO:0000256" key="2">
    <source>
        <dbReference type="PIRSR" id="PIRSR005962-1"/>
    </source>
</evidence>
<feature type="binding site" evidence="2">
    <location>
        <position position="132"/>
    </location>
    <ligand>
        <name>Mn(2+)</name>
        <dbReference type="ChEBI" id="CHEBI:29035"/>
        <label>2</label>
    </ligand>
</feature>
<dbReference type="OrthoDB" id="9776731at2"/>
<evidence type="ECO:0000259" key="3">
    <source>
        <dbReference type="Pfam" id="PF07687"/>
    </source>
</evidence>
<protein>
    <submittedName>
        <fullName evidence="4">Amidohydrolase</fullName>
    </submittedName>
</protein>
<dbReference type="PIRSF" id="PIRSF005962">
    <property type="entry name" value="Pept_M20D_amidohydro"/>
    <property type="match status" value="1"/>
</dbReference>
<organism evidence="4 5">
    <name type="scientific">Flavobacterium macacae</name>
    <dbReference type="NCBI Taxonomy" id="2488993"/>
    <lineage>
        <taxon>Bacteria</taxon>
        <taxon>Pseudomonadati</taxon>
        <taxon>Bacteroidota</taxon>
        <taxon>Flavobacteriia</taxon>
        <taxon>Flavobacteriales</taxon>
        <taxon>Flavobacteriaceae</taxon>
        <taxon>Flavobacterium</taxon>
    </lineage>
</organism>
<evidence type="ECO:0000313" key="4">
    <source>
        <dbReference type="EMBL" id="RRJ91357.1"/>
    </source>
</evidence>
<dbReference type="PANTHER" id="PTHR11014:SF169">
    <property type="entry name" value="CLAN MH, FAMILY M20, PEPTIDASE T-LIKE METALLOPEPTIDASE"/>
    <property type="match status" value="1"/>
</dbReference>
<dbReference type="AlphaFoldDB" id="A0A3P3WAH2"/>
<keyword evidence="2" id="KW-0464">Manganese</keyword>
<feature type="binding site" evidence="2">
    <location>
        <position position="97"/>
    </location>
    <ligand>
        <name>Mn(2+)</name>
        <dbReference type="ChEBI" id="CHEBI:29035"/>
        <label>2</label>
    </ligand>
</feature>
<keyword evidence="5" id="KW-1185">Reference proteome</keyword>